<dbReference type="SUPFAM" id="SSF100939">
    <property type="entry name" value="SPOC domain-like"/>
    <property type="match status" value="1"/>
</dbReference>
<comment type="caution">
    <text evidence="3">The sequence shown here is derived from an EMBL/GenBank/DDBJ whole genome shotgun (WGS) entry which is preliminary data.</text>
</comment>
<keyword evidence="4" id="KW-1185">Reference proteome</keyword>
<dbReference type="Gene3D" id="2.40.290.10">
    <property type="match status" value="1"/>
</dbReference>
<dbReference type="Proteomes" id="UP001162164">
    <property type="component" value="Unassembled WGS sequence"/>
</dbReference>
<dbReference type="PANTHER" id="PTHR12604">
    <property type="entry name" value="KU AUTOANTIGEN DNA HELICASE"/>
    <property type="match status" value="1"/>
</dbReference>
<dbReference type="SMART" id="SM00559">
    <property type="entry name" value="Ku78"/>
    <property type="match status" value="1"/>
</dbReference>
<feature type="non-terminal residue" evidence="3">
    <location>
        <position position="1"/>
    </location>
</feature>
<dbReference type="InterPro" id="IPR006164">
    <property type="entry name" value="DNA_bd_Ku70/Ku80"/>
</dbReference>
<organism evidence="3 4">
    <name type="scientific">Molorchus minor</name>
    <dbReference type="NCBI Taxonomy" id="1323400"/>
    <lineage>
        <taxon>Eukaryota</taxon>
        <taxon>Metazoa</taxon>
        <taxon>Ecdysozoa</taxon>
        <taxon>Arthropoda</taxon>
        <taxon>Hexapoda</taxon>
        <taxon>Insecta</taxon>
        <taxon>Pterygota</taxon>
        <taxon>Neoptera</taxon>
        <taxon>Endopterygota</taxon>
        <taxon>Coleoptera</taxon>
        <taxon>Polyphaga</taxon>
        <taxon>Cucujiformia</taxon>
        <taxon>Chrysomeloidea</taxon>
        <taxon>Cerambycidae</taxon>
        <taxon>Lamiinae</taxon>
        <taxon>Monochamini</taxon>
        <taxon>Molorchus</taxon>
    </lineage>
</organism>
<keyword evidence="1" id="KW-0238">DNA-binding</keyword>
<evidence type="ECO:0000256" key="1">
    <source>
        <dbReference type="ARBA" id="ARBA00023125"/>
    </source>
</evidence>
<name>A0ABQ9J5Q3_9CUCU</name>
<feature type="domain" description="Ku" evidence="2">
    <location>
        <begin position="88"/>
        <end position="226"/>
    </location>
</feature>
<accession>A0ABQ9J5Q3</accession>
<gene>
    <name evidence="3" type="ORF">NQ317_002289</name>
</gene>
<protein>
    <recommendedName>
        <fullName evidence="2">Ku domain-containing protein</fullName>
    </recommendedName>
</protein>
<evidence type="ECO:0000313" key="3">
    <source>
        <dbReference type="EMBL" id="KAJ8973073.1"/>
    </source>
</evidence>
<sequence>DESIQTLSVAKRIITETKNSIMCDLKTGIHLFHSFKNPHGSQPWKVPLSFGNILEIPTCTVKHYKRDVPFKLSQETMNYHHILQENETVKVEDNQLVSGIAKYGKFVKIDQNDMFKVEGPRSFSVLGFTDKSNIPEYYMRGEGTFYLLPDPEKTKDCCQAFYNLVDILTEENKYAVVRRVYNANNKPKYFVLVPQPKLKPKCFVMSELPYADDVKQNYSFRKPKSGGEDDDAFKNFCNSLDICNLASCKLNIPLSPKLTLDPYLDRLSTNAFKKYLNRDFDFDELDINMEESGNNEFSDAIKESVPEIV</sequence>
<evidence type="ECO:0000259" key="2">
    <source>
        <dbReference type="SMART" id="SM00559"/>
    </source>
</evidence>
<dbReference type="Pfam" id="PF02735">
    <property type="entry name" value="Ku"/>
    <property type="match status" value="1"/>
</dbReference>
<dbReference type="InterPro" id="IPR016194">
    <property type="entry name" value="SPOC-like_C_dom_sf"/>
</dbReference>
<dbReference type="EMBL" id="JAPWTJ010001245">
    <property type="protein sequence ID" value="KAJ8973073.1"/>
    <property type="molecule type" value="Genomic_DNA"/>
</dbReference>
<proteinExistence type="predicted"/>
<evidence type="ECO:0000313" key="4">
    <source>
        <dbReference type="Proteomes" id="UP001162164"/>
    </source>
</evidence>
<dbReference type="PANTHER" id="PTHR12604:SF4">
    <property type="entry name" value="X-RAY REPAIR CROSS-COMPLEMENTING PROTEIN 5"/>
    <property type="match status" value="1"/>
</dbReference>
<reference evidence="3" key="1">
    <citation type="journal article" date="2023" name="Insect Mol. Biol.">
        <title>Genome sequencing provides insights into the evolution of gene families encoding plant cell wall-degrading enzymes in longhorned beetles.</title>
        <authorList>
            <person name="Shin N.R."/>
            <person name="Okamura Y."/>
            <person name="Kirsch R."/>
            <person name="Pauchet Y."/>
        </authorList>
    </citation>
    <scope>NUCLEOTIDE SEQUENCE</scope>
    <source>
        <strain evidence="3">MMC_N1</strain>
    </source>
</reference>